<feature type="transmembrane region" description="Helical" evidence="5">
    <location>
        <begin position="338"/>
        <end position="357"/>
    </location>
</feature>
<name>A0A6G1LF26_9PEZI</name>
<accession>A0A6G1LF26</accession>
<evidence type="ECO:0000259" key="6">
    <source>
        <dbReference type="PROSITE" id="PS50850"/>
    </source>
</evidence>
<evidence type="ECO:0000256" key="1">
    <source>
        <dbReference type="ARBA" id="ARBA00004141"/>
    </source>
</evidence>
<dbReference type="PRINTS" id="PR01036">
    <property type="entry name" value="TCRTETB"/>
</dbReference>
<dbReference type="PANTHER" id="PTHR23501">
    <property type="entry name" value="MAJOR FACILITATOR SUPERFAMILY"/>
    <property type="match status" value="1"/>
</dbReference>
<proteinExistence type="predicted"/>
<keyword evidence="3 5" id="KW-1133">Transmembrane helix</keyword>
<gene>
    <name evidence="7" type="ORF">EJ03DRAFT_325584</name>
</gene>
<dbReference type="OrthoDB" id="440553at2759"/>
<dbReference type="SUPFAM" id="SSF103473">
    <property type="entry name" value="MFS general substrate transporter"/>
    <property type="match status" value="1"/>
</dbReference>
<keyword evidence="8" id="KW-1185">Reference proteome</keyword>
<feature type="transmembrane region" description="Helical" evidence="5">
    <location>
        <begin position="269"/>
        <end position="289"/>
    </location>
</feature>
<keyword evidence="2 5" id="KW-0812">Transmembrane</keyword>
<feature type="transmembrane region" description="Helical" evidence="5">
    <location>
        <begin position="238"/>
        <end position="263"/>
    </location>
</feature>
<feature type="transmembrane region" description="Helical" evidence="5">
    <location>
        <begin position="204"/>
        <end position="226"/>
    </location>
</feature>
<feature type="transmembrane region" description="Helical" evidence="5">
    <location>
        <begin position="177"/>
        <end position="198"/>
    </location>
</feature>
<dbReference type="Proteomes" id="UP000799436">
    <property type="component" value="Unassembled WGS sequence"/>
</dbReference>
<dbReference type="EMBL" id="ML995819">
    <property type="protein sequence ID" value="KAF2771553.1"/>
    <property type="molecule type" value="Genomic_DNA"/>
</dbReference>
<feature type="transmembrane region" description="Helical" evidence="5">
    <location>
        <begin position="151"/>
        <end position="170"/>
    </location>
</feature>
<feature type="transmembrane region" description="Helical" evidence="5">
    <location>
        <begin position="309"/>
        <end position="326"/>
    </location>
</feature>
<feature type="transmembrane region" description="Helical" evidence="5">
    <location>
        <begin position="112"/>
        <end position="139"/>
    </location>
</feature>
<dbReference type="GO" id="GO:0005886">
    <property type="term" value="C:plasma membrane"/>
    <property type="evidence" value="ECO:0007669"/>
    <property type="project" value="TreeGrafter"/>
</dbReference>
<sequence length="404" mass="44109">MGGTWNLTSTAEGEVAATSVMALKRALADDGSRSAQLDLRKFVQFDMRGPDLSFSVKLYAAMKQHELWLEHMDAEEKWVEARRLSSSNTQPRSVPPQPSDPQRLQISQCRALVIMVSIFIGLFLSFLDTSIVAVALASIADEFGEFEKSNWVFTSYMLSYMAFGIILSRLSDIFGMAAIEIFSMLTFAAASLGCALSKTMLQLIVYRAIQGIGGSGLFSLTMVIGLRTIAPEKAQMMATYVGVTQTIAVVLGPVLGGAITSGASNSWRWIFYLNLPACTLAIAAFCIVWPWRGDVRSPSWAALRKVDTIGALLLLIASVLLVFALQEGGAEKHAWNSPVIIATLVLSGSAALAFVCWEIGLEKISTSWQVEAVFPIRLLADRALAAGFMYAMQCSYRCRCMMTR</sequence>
<dbReference type="InterPro" id="IPR020846">
    <property type="entry name" value="MFS_dom"/>
</dbReference>
<evidence type="ECO:0000256" key="3">
    <source>
        <dbReference type="ARBA" id="ARBA00022989"/>
    </source>
</evidence>
<evidence type="ECO:0000256" key="5">
    <source>
        <dbReference type="SAM" id="Phobius"/>
    </source>
</evidence>
<dbReference type="InterPro" id="IPR036259">
    <property type="entry name" value="MFS_trans_sf"/>
</dbReference>
<evidence type="ECO:0000256" key="4">
    <source>
        <dbReference type="ARBA" id="ARBA00023136"/>
    </source>
</evidence>
<reference evidence="7" key="1">
    <citation type="journal article" date="2020" name="Stud. Mycol.">
        <title>101 Dothideomycetes genomes: a test case for predicting lifestyles and emergence of pathogens.</title>
        <authorList>
            <person name="Haridas S."/>
            <person name="Albert R."/>
            <person name="Binder M."/>
            <person name="Bloem J."/>
            <person name="Labutti K."/>
            <person name="Salamov A."/>
            <person name="Andreopoulos B."/>
            <person name="Baker S."/>
            <person name="Barry K."/>
            <person name="Bills G."/>
            <person name="Bluhm B."/>
            <person name="Cannon C."/>
            <person name="Castanera R."/>
            <person name="Culley D."/>
            <person name="Daum C."/>
            <person name="Ezra D."/>
            <person name="Gonzalez J."/>
            <person name="Henrissat B."/>
            <person name="Kuo A."/>
            <person name="Liang C."/>
            <person name="Lipzen A."/>
            <person name="Lutzoni F."/>
            <person name="Magnuson J."/>
            <person name="Mondo S."/>
            <person name="Nolan M."/>
            <person name="Ohm R."/>
            <person name="Pangilinan J."/>
            <person name="Park H.-J."/>
            <person name="Ramirez L."/>
            <person name="Alfaro M."/>
            <person name="Sun H."/>
            <person name="Tritt A."/>
            <person name="Yoshinaga Y."/>
            <person name="Zwiers L.-H."/>
            <person name="Turgeon B."/>
            <person name="Goodwin S."/>
            <person name="Spatafora J."/>
            <person name="Crous P."/>
            <person name="Grigoriev I."/>
        </authorList>
    </citation>
    <scope>NUCLEOTIDE SEQUENCE</scope>
    <source>
        <strain evidence="7">CBS 116005</strain>
    </source>
</reference>
<evidence type="ECO:0000256" key="2">
    <source>
        <dbReference type="ARBA" id="ARBA00022692"/>
    </source>
</evidence>
<evidence type="ECO:0000313" key="8">
    <source>
        <dbReference type="Proteomes" id="UP000799436"/>
    </source>
</evidence>
<dbReference type="AlphaFoldDB" id="A0A6G1LF26"/>
<dbReference type="Gene3D" id="1.20.1720.10">
    <property type="entry name" value="Multidrug resistance protein D"/>
    <property type="match status" value="1"/>
</dbReference>
<feature type="domain" description="Major facilitator superfamily (MFS) profile" evidence="6">
    <location>
        <begin position="114"/>
        <end position="404"/>
    </location>
</feature>
<dbReference type="GO" id="GO:0022857">
    <property type="term" value="F:transmembrane transporter activity"/>
    <property type="evidence" value="ECO:0007669"/>
    <property type="project" value="InterPro"/>
</dbReference>
<keyword evidence="4 5" id="KW-0472">Membrane</keyword>
<dbReference type="PROSITE" id="PS50850">
    <property type="entry name" value="MFS"/>
    <property type="match status" value="1"/>
</dbReference>
<dbReference type="PANTHER" id="PTHR23501:SF43">
    <property type="entry name" value="MULTIDRUG TRANSPORTER, PUTATIVE (AFU_ORTHOLOGUE AFUA_6G03040)-RELATED"/>
    <property type="match status" value="1"/>
</dbReference>
<organism evidence="7 8">
    <name type="scientific">Teratosphaeria nubilosa</name>
    <dbReference type="NCBI Taxonomy" id="161662"/>
    <lineage>
        <taxon>Eukaryota</taxon>
        <taxon>Fungi</taxon>
        <taxon>Dikarya</taxon>
        <taxon>Ascomycota</taxon>
        <taxon>Pezizomycotina</taxon>
        <taxon>Dothideomycetes</taxon>
        <taxon>Dothideomycetidae</taxon>
        <taxon>Mycosphaerellales</taxon>
        <taxon>Teratosphaeriaceae</taxon>
        <taxon>Teratosphaeria</taxon>
    </lineage>
</organism>
<protein>
    <submittedName>
        <fullName evidence="7">MFS general substrate transporter</fullName>
    </submittedName>
</protein>
<dbReference type="Pfam" id="PF07690">
    <property type="entry name" value="MFS_1"/>
    <property type="match status" value="1"/>
</dbReference>
<evidence type="ECO:0000313" key="7">
    <source>
        <dbReference type="EMBL" id="KAF2771553.1"/>
    </source>
</evidence>
<dbReference type="InterPro" id="IPR011701">
    <property type="entry name" value="MFS"/>
</dbReference>
<comment type="subcellular location">
    <subcellularLocation>
        <location evidence="1">Membrane</location>
        <topology evidence="1">Multi-pass membrane protein</topology>
    </subcellularLocation>
</comment>